<evidence type="ECO:0000313" key="8">
    <source>
        <dbReference type="Proteomes" id="UP000033907"/>
    </source>
</evidence>
<accession>A0A0G1GWY5</accession>
<feature type="transmembrane region" description="Helical" evidence="6">
    <location>
        <begin position="332"/>
        <end position="350"/>
    </location>
</feature>
<evidence type="ECO:0000256" key="6">
    <source>
        <dbReference type="SAM" id="Phobius"/>
    </source>
</evidence>
<dbReference type="GO" id="GO:0016780">
    <property type="term" value="F:phosphotransferase activity, for other substituted phosphate groups"/>
    <property type="evidence" value="ECO:0007669"/>
    <property type="project" value="InterPro"/>
</dbReference>
<feature type="transmembrane region" description="Helical" evidence="6">
    <location>
        <begin position="175"/>
        <end position="197"/>
    </location>
</feature>
<feature type="transmembrane region" description="Helical" evidence="6">
    <location>
        <begin position="228"/>
        <end position="245"/>
    </location>
</feature>
<dbReference type="PANTHER" id="PTHR22926">
    <property type="entry name" value="PHOSPHO-N-ACETYLMURAMOYL-PENTAPEPTIDE-TRANSFERASE"/>
    <property type="match status" value="1"/>
</dbReference>
<reference evidence="7 8" key="1">
    <citation type="journal article" date="2015" name="Nature">
        <title>rRNA introns, odd ribosomes, and small enigmatic genomes across a large radiation of phyla.</title>
        <authorList>
            <person name="Brown C.T."/>
            <person name="Hug L.A."/>
            <person name="Thomas B.C."/>
            <person name="Sharon I."/>
            <person name="Castelle C.J."/>
            <person name="Singh A."/>
            <person name="Wilkins M.J."/>
            <person name="Williams K.H."/>
            <person name="Banfield J.F."/>
        </authorList>
    </citation>
    <scope>NUCLEOTIDE SEQUENCE [LARGE SCALE GENOMIC DNA]</scope>
</reference>
<keyword evidence="2 7" id="KW-0808">Transferase</keyword>
<evidence type="ECO:0000256" key="3">
    <source>
        <dbReference type="ARBA" id="ARBA00022692"/>
    </source>
</evidence>
<proteinExistence type="predicted"/>
<dbReference type="PATRIC" id="fig|1618778.3.peg.106"/>
<name>A0A0G1GWY5_9BACT</name>
<dbReference type="AlphaFoldDB" id="A0A0G1GWY5"/>
<feature type="transmembrane region" description="Helical" evidence="6">
    <location>
        <begin position="6"/>
        <end position="31"/>
    </location>
</feature>
<dbReference type="Pfam" id="PF00953">
    <property type="entry name" value="Glycos_transf_4"/>
    <property type="match status" value="1"/>
</dbReference>
<feature type="transmembrane region" description="Helical" evidence="6">
    <location>
        <begin position="104"/>
        <end position="123"/>
    </location>
</feature>
<gene>
    <name evidence="7" type="ORF">UV91_C0001G0104</name>
</gene>
<feature type="transmembrane region" description="Helical" evidence="6">
    <location>
        <begin position="68"/>
        <end position="92"/>
    </location>
</feature>
<keyword evidence="4 6" id="KW-1133">Transmembrane helix</keyword>
<dbReference type="EMBL" id="LCGH01000001">
    <property type="protein sequence ID" value="KKT11892.1"/>
    <property type="molecule type" value="Genomic_DNA"/>
</dbReference>
<protein>
    <submittedName>
        <fullName evidence="7">Phospho-N-acetylmuramoyl-pentapeptide-transferase</fullName>
    </submittedName>
</protein>
<comment type="subcellular location">
    <subcellularLocation>
        <location evidence="1">Membrane</location>
        <topology evidence="1">Multi-pass membrane protein</topology>
    </subcellularLocation>
</comment>
<sequence>MYLDLIKIFLPTTVAFFMGLLLTPVATHFFYKYRMWKKYSRNTNINTSDFPKIHNEEAELRTPRAGGIIIWMGVLFTTLIFYLVSIMFPTLYTEKMNFLSRNQTFIPLFTLLVGSLIGLWDDLIQIYGTGKFARDDKSWRKWKAFLIALISFLIGLWFFYKLGMTSLHIPFGGEIYLDILIIPFFMIVALATFSGGVIDGIDGLSGGVLAAIFTAYSAIAYANNQIDIAAFSGVITGAILAFLWFNIPPARFYMGETGVMGLTITLATLAFLTDSVLILPVVALPLVITSGSVILQLVSKKLRGGKRIFRLAPIHHHFEAIGWSPYKVTMRFWILSVVFAIIGIILAIISR</sequence>
<organism evidence="7 8">
    <name type="scientific">Candidatus Nomurabacteria bacterium GW2011_GWF2_43_24</name>
    <dbReference type="NCBI Taxonomy" id="1618778"/>
    <lineage>
        <taxon>Bacteria</taxon>
        <taxon>Candidatus Nomuraibacteriota</taxon>
    </lineage>
</organism>
<evidence type="ECO:0000256" key="2">
    <source>
        <dbReference type="ARBA" id="ARBA00022679"/>
    </source>
</evidence>
<evidence type="ECO:0000256" key="5">
    <source>
        <dbReference type="ARBA" id="ARBA00023136"/>
    </source>
</evidence>
<dbReference type="Proteomes" id="UP000033907">
    <property type="component" value="Unassembled WGS sequence"/>
</dbReference>
<evidence type="ECO:0000256" key="4">
    <source>
        <dbReference type="ARBA" id="ARBA00022989"/>
    </source>
</evidence>
<keyword evidence="5 6" id="KW-0472">Membrane</keyword>
<keyword evidence="3 6" id="KW-0812">Transmembrane</keyword>
<dbReference type="InterPro" id="IPR000715">
    <property type="entry name" value="Glycosyl_transferase_4"/>
</dbReference>
<evidence type="ECO:0000313" key="7">
    <source>
        <dbReference type="EMBL" id="KKT11892.1"/>
    </source>
</evidence>
<dbReference type="PANTHER" id="PTHR22926:SF5">
    <property type="entry name" value="PHOSPHO-N-ACETYLMURAMOYL-PENTAPEPTIDE-TRANSFERASE HOMOLOG"/>
    <property type="match status" value="1"/>
</dbReference>
<evidence type="ECO:0000256" key="1">
    <source>
        <dbReference type="ARBA" id="ARBA00004141"/>
    </source>
</evidence>
<dbReference type="GO" id="GO:0044038">
    <property type="term" value="P:cell wall macromolecule biosynthetic process"/>
    <property type="evidence" value="ECO:0007669"/>
    <property type="project" value="TreeGrafter"/>
</dbReference>
<feature type="transmembrane region" description="Helical" evidence="6">
    <location>
        <begin position="252"/>
        <end position="272"/>
    </location>
</feature>
<feature type="transmembrane region" description="Helical" evidence="6">
    <location>
        <begin position="278"/>
        <end position="298"/>
    </location>
</feature>
<feature type="transmembrane region" description="Helical" evidence="6">
    <location>
        <begin position="204"/>
        <end position="222"/>
    </location>
</feature>
<feature type="transmembrane region" description="Helical" evidence="6">
    <location>
        <begin position="144"/>
        <end position="163"/>
    </location>
</feature>
<comment type="caution">
    <text evidence="7">The sequence shown here is derived from an EMBL/GenBank/DDBJ whole genome shotgun (WGS) entry which is preliminary data.</text>
</comment>
<dbReference type="GO" id="GO:0071555">
    <property type="term" value="P:cell wall organization"/>
    <property type="evidence" value="ECO:0007669"/>
    <property type="project" value="TreeGrafter"/>
</dbReference>
<dbReference type="GO" id="GO:0005886">
    <property type="term" value="C:plasma membrane"/>
    <property type="evidence" value="ECO:0007669"/>
    <property type="project" value="TreeGrafter"/>
</dbReference>